<feature type="region of interest" description="Disordered" evidence="1">
    <location>
        <begin position="265"/>
        <end position="287"/>
    </location>
</feature>
<dbReference type="SUPFAM" id="SSF52266">
    <property type="entry name" value="SGNH hydrolase"/>
    <property type="match status" value="1"/>
</dbReference>
<organism evidence="2 3">
    <name type="scientific">Prorocentrum cordatum</name>
    <dbReference type="NCBI Taxonomy" id="2364126"/>
    <lineage>
        <taxon>Eukaryota</taxon>
        <taxon>Sar</taxon>
        <taxon>Alveolata</taxon>
        <taxon>Dinophyceae</taxon>
        <taxon>Prorocentrales</taxon>
        <taxon>Prorocentraceae</taxon>
        <taxon>Prorocentrum</taxon>
    </lineage>
</organism>
<evidence type="ECO:0000313" key="2">
    <source>
        <dbReference type="EMBL" id="CAK0907681.1"/>
    </source>
</evidence>
<comment type="caution">
    <text evidence="2">The sequence shown here is derived from an EMBL/GenBank/DDBJ whole genome shotgun (WGS) entry which is preliminary data.</text>
</comment>
<dbReference type="EMBL" id="CAUYUJ010021905">
    <property type="protein sequence ID" value="CAK0907681.1"/>
    <property type="molecule type" value="Genomic_DNA"/>
</dbReference>
<sequence length="287" mass="31693">MHVVLLGDSTIDNVCWTGHPHEVTEQLKSLLPEARITNYAADGFNSTDLLRGAAPRISAEKRREIGDPFPELSDDVFKPLDHVASMSPPPSHAVVSIGGNDVREILGRMDMLQSIIQGFHSNYMEILGKLCASVPNVILMFQYRPAFHMDRGGYGVYQAIGSIPGPGDSVDKINSLMLTCYAPVLAKARDMQLPIVDLPRSFDIYDDELFCCQIEPSAKGGAEIAKLLSHTLQNHDFSRASKFYFSRDGAVCEELNDGSVQWSIPRDPSAERHHDSVLQGRSVEIEP</sequence>
<evidence type="ECO:0008006" key="4">
    <source>
        <dbReference type="Google" id="ProtNLM"/>
    </source>
</evidence>
<dbReference type="Gene3D" id="3.40.50.1110">
    <property type="entry name" value="SGNH hydrolase"/>
    <property type="match status" value="1"/>
</dbReference>
<reference evidence="2" key="1">
    <citation type="submission" date="2023-10" db="EMBL/GenBank/DDBJ databases">
        <authorList>
            <person name="Chen Y."/>
            <person name="Shah S."/>
            <person name="Dougan E. K."/>
            <person name="Thang M."/>
            <person name="Chan C."/>
        </authorList>
    </citation>
    <scope>NUCLEOTIDE SEQUENCE [LARGE SCALE GENOMIC DNA]</scope>
</reference>
<gene>
    <name evidence="2" type="ORF">PCOR1329_LOCUS82634</name>
</gene>
<dbReference type="Proteomes" id="UP001189429">
    <property type="component" value="Unassembled WGS sequence"/>
</dbReference>
<evidence type="ECO:0000256" key="1">
    <source>
        <dbReference type="SAM" id="MobiDB-lite"/>
    </source>
</evidence>
<protein>
    <recommendedName>
        <fullName evidence="4">SGNH hydrolase-type esterase domain-containing protein</fullName>
    </recommendedName>
</protein>
<evidence type="ECO:0000313" key="3">
    <source>
        <dbReference type="Proteomes" id="UP001189429"/>
    </source>
</evidence>
<name>A0ABN9Y572_9DINO</name>
<dbReference type="InterPro" id="IPR036514">
    <property type="entry name" value="SGNH_hydro_sf"/>
</dbReference>
<keyword evidence="3" id="KW-1185">Reference proteome</keyword>
<proteinExistence type="predicted"/>
<accession>A0ABN9Y572</accession>